<organism evidence="2 3">
    <name type="scientific">Phaeosphaeria nodorum (strain SN15 / ATCC MYA-4574 / FGSC 10173)</name>
    <name type="common">Glume blotch fungus</name>
    <name type="synonym">Parastagonospora nodorum</name>
    <dbReference type="NCBI Taxonomy" id="321614"/>
    <lineage>
        <taxon>Eukaryota</taxon>
        <taxon>Fungi</taxon>
        <taxon>Dikarya</taxon>
        <taxon>Ascomycota</taxon>
        <taxon>Pezizomycotina</taxon>
        <taxon>Dothideomycetes</taxon>
        <taxon>Pleosporomycetidae</taxon>
        <taxon>Pleosporales</taxon>
        <taxon>Pleosporineae</taxon>
        <taxon>Phaeosphaeriaceae</taxon>
        <taxon>Parastagonospora</taxon>
    </lineage>
</organism>
<dbReference type="OrthoDB" id="3477286at2759"/>
<dbReference type="InterPro" id="IPR010730">
    <property type="entry name" value="HET"/>
</dbReference>
<dbReference type="Pfam" id="PF26639">
    <property type="entry name" value="Het-6_barrel"/>
    <property type="match status" value="1"/>
</dbReference>
<dbReference type="Pfam" id="PF06985">
    <property type="entry name" value="HET"/>
    <property type="match status" value="1"/>
</dbReference>
<reference evidence="3" key="1">
    <citation type="journal article" date="2021" name="BMC Genomics">
        <title>Chromosome-level genome assembly and manually-curated proteome of model necrotroph Parastagonospora nodorum Sn15 reveals a genome-wide trove of candidate effector homologs, and redundancy of virulence-related functions within an accessory chromosome.</title>
        <authorList>
            <person name="Bertazzoni S."/>
            <person name="Jones D.A.B."/>
            <person name="Phan H.T."/>
            <person name="Tan K.-C."/>
            <person name="Hane J.K."/>
        </authorList>
    </citation>
    <scope>NUCLEOTIDE SEQUENCE [LARGE SCALE GENOMIC DNA]</scope>
    <source>
        <strain evidence="3">SN15 / ATCC MYA-4574 / FGSC 10173)</strain>
    </source>
</reference>
<dbReference type="InterPro" id="IPR052895">
    <property type="entry name" value="HetReg/Transcr_Mod"/>
</dbReference>
<dbReference type="AlphaFoldDB" id="A0A7U2I020"/>
<feature type="domain" description="Heterokaryon incompatibility" evidence="1">
    <location>
        <begin position="147"/>
        <end position="314"/>
    </location>
</feature>
<dbReference type="Proteomes" id="UP000663193">
    <property type="component" value="Chromosome 5"/>
</dbReference>
<gene>
    <name evidence="2" type="ORF">JI435_026360</name>
</gene>
<proteinExistence type="predicted"/>
<sequence>MLPHDDPPLKIRPVSNQNIPRIVETFANNIHSPQKAVETDHDDNSHDPDTFPVESFDPTQFALPTAIPINREGMMKSRRPSSSTSTGKSASIALIQKAAKGLYTYRSIRSDQVRLLVIKPSDAPNCPLNATLKTFDDSELENGKQIYTALSYNWGDSEADHTIIIQSEIKARPISSLQDLVDDAMAEKLSDSRKMLIRHNLYDALKELRRASCGKHLFIWVDAICINQNDDTEKQEQVMKMASIYHNSKSVCIWLGTDTTESRVSDRAMQFIPRAINPNNYQALLSEPEYIPQWASLFELLRWSWFSRRWVIQELALARYATVHCGSHTINWEDFHNAIAIFCASFDVLKGRLREYFRTHFHQRNKYLDSAFEIEQFGAKLLVDITSDLFRKESDGQYDSTINLETLVCSLSNFDTSDPRDTINAFLNICKESNSSNKIGHHTLPKPDYSKDLLQVYREFVKYVVDTSKSLNIICRYWALPERETKTPTTPRLVQLPTWILLVDDSAFGRGEEVYHGRKAADSLVGLPGASQYNASGSGWLKKDPQVIFPEDPAPIEDEILGGDGSNHSVHKAMLIVTGVAIGIVSFRNQPFADGVIPRDCLEKLGWNFDWKAKAVKEVPDQLWRTLVADRGPKGQAKPKTYRLACQHCLVSLTRNGHMNIKEVLRKTEDSNYTKDYLERVLAVTWDRSFIEGLPILPEQPSIASEGRRSSAGAGKKLVGLGPRKTQEGDIIAILYGCSVPVILRPVTGTQDHEFVGEAYIHGKMDGEAISEYVEKTEFRLI</sequence>
<evidence type="ECO:0000313" key="2">
    <source>
        <dbReference type="EMBL" id="QRC94891.1"/>
    </source>
</evidence>
<dbReference type="EMBL" id="CP069027">
    <property type="protein sequence ID" value="QRC94891.1"/>
    <property type="molecule type" value="Genomic_DNA"/>
</dbReference>
<name>A0A7U2I020_PHANO</name>
<dbReference type="VEuPathDB" id="FungiDB:JI435_026360"/>
<protein>
    <recommendedName>
        <fullName evidence="1">Heterokaryon incompatibility domain-containing protein</fullName>
    </recommendedName>
</protein>
<evidence type="ECO:0000259" key="1">
    <source>
        <dbReference type="Pfam" id="PF06985"/>
    </source>
</evidence>
<evidence type="ECO:0000313" key="3">
    <source>
        <dbReference type="Proteomes" id="UP000663193"/>
    </source>
</evidence>
<dbReference type="PANTHER" id="PTHR24148:SF64">
    <property type="entry name" value="HETEROKARYON INCOMPATIBILITY DOMAIN-CONTAINING PROTEIN"/>
    <property type="match status" value="1"/>
</dbReference>
<dbReference type="PANTHER" id="PTHR24148">
    <property type="entry name" value="ANKYRIN REPEAT DOMAIN-CONTAINING PROTEIN 39 HOMOLOG-RELATED"/>
    <property type="match status" value="1"/>
</dbReference>
<keyword evidence="3" id="KW-1185">Reference proteome</keyword>
<accession>A0A7U2I020</accession>